<dbReference type="Gene3D" id="3.40.50.510">
    <property type="entry name" value="Phosphotransferase system, mannose-type IIA component"/>
    <property type="match status" value="1"/>
</dbReference>
<dbReference type="PANTHER" id="PTHR33799:SF1">
    <property type="entry name" value="PTS SYSTEM MANNOSE-SPECIFIC EIIAB COMPONENT-RELATED"/>
    <property type="match status" value="1"/>
</dbReference>
<evidence type="ECO:0000256" key="5">
    <source>
        <dbReference type="ARBA" id="ARBA00022679"/>
    </source>
</evidence>
<dbReference type="GO" id="GO:0005737">
    <property type="term" value="C:cytoplasm"/>
    <property type="evidence" value="ECO:0007669"/>
    <property type="project" value="UniProtKB-SubCell"/>
</dbReference>
<keyword evidence="5" id="KW-0808">Transferase</keyword>
<dbReference type="SUPFAM" id="SSF53062">
    <property type="entry name" value="PTS system fructose IIA component-like"/>
    <property type="match status" value="1"/>
</dbReference>
<proteinExistence type="predicted"/>
<dbReference type="InterPro" id="IPR036662">
    <property type="entry name" value="PTS_EIIA_man-typ_sf"/>
</dbReference>
<protein>
    <submittedName>
        <fullName evidence="9">Putative PTS sugar transporter subunit IIA</fullName>
    </submittedName>
</protein>
<dbReference type="CDD" id="cd00006">
    <property type="entry name" value="PTS_IIA_man"/>
    <property type="match status" value="1"/>
</dbReference>
<comment type="subcellular location">
    <subcellularLocation>
        <location evidence="1">Cytoplasm</location>
    </subcellularLocation>
</comment>
<dbReference type="PANTHER" id="PTHR33799">
    <property type="entry name" value="PTS PERMEASE-RELATED-RELATED"/>
    <property type="match status" value="1"/>
</dbReference>
<dbReference type="Proteomes" id="UP000505077">
    <property type="component" value="Unassembled WGS sequence"/>
</dbReference>
<reference evidence="9 10" key="1">
    <citation type="journal article" date="2020" name="ISME J.">
        <title>Parallel Reductive Genome Evolution in Desulfovibrio Ectosymbionts Independently Acquired by Trichonympha Protists in the Termite Gut.</title>
        <authorList>
            <person name="Takeuchi M."/>
            <person name="Kuwahara H."/>
            <person name="Murakami T."/>
            <person name="Takahashi K."/>
            <person name="Kajitani R."/>
            <person name="Toyoda A."/>
            <person name="Itoh T."/>
            <person name="Ohkuma M."/>
            <person name="Hongoh Y."/>
        </authorList>
    </citation>
    <scope>NUCLEOTIDE SEQUENCE [LARGE SCALE GENOMIC DNA]</scope>
    <source>
        <strain evidence="9">ZnDsv-02</strain>
    </source>
</reference>
<organism evidence="9 10">
    <name type="scientific">Candidatus Desulfovibrio kirbyi</name>
    <dbReference type="NCBI Taxonomy" id="2696086"/>
    <lineage>
        <taxon>Bacteria</taxon>
        <taxon>Pseudomonadati</taxon>
        <taxon>Thermodesulfobacteriota</taxon>
        <taxon>Desulfovibrionia</taxon>
        <taxon>Desulfovibrionales</taxon>
        <taxon>Desulfovibrionaceae</taxon>
        <taxon>Desulfovibrio</taxon>
    </lineage>
</organism>
<name>A0A6L2R5M2_9BACT</name>
<evidence type="ECO:0000259" key="8">
    <source>
        <dbReference type="PROSITE" id="PS51096"/>
    </source>
</evidence>
<gene>
    <name evidence="9" type="ORF">ZNDK_0639</name>
</gene>
<feature type="domain" description="PTS EIIA type-4" evidence="8">
    <location>
        <begin position="10"/>
        <end position="131"/>
    </location>
</feature>
<comment type="caution">
    <text evidence="9">The sequence shown here is derived from an EMBL/GenBank/DDBJ whole genome shotgun (WGS) entry which is preliminary data.</text>
</comment>
<evidence type="ECO:0000256" key="2">
    <source>
        <dbReference type="ARBA" id="ARBA00022448"/>
    </source>
</evidence>
<evidence type="ECO:0000256" key="7">
    <source>
        <dbReference type="ARBA" id="ARBA00022777"/>
    </source>
</evidence>
<evidence type="ECO:0000256" key="6">
    <source>
        <dbReference type="ARBA" id="ARBA00022683"/>
    </source>
</evidence>
<dbReference type="GO" id="GO:0016020">
    <property type="term" value="C:membrane"/>
    <property type="evidence" value="ECO:0007669"/>
    <property type="project" value="InterPro"/>
</dbReference>
<dbReference type="InterPro" id="IPR051471">
    <property type="entry name" value="Bacterial_PTS_sugar_comp"/>
</dbReference>
<evidence type="ECO:0000256" key="4">
    <source>
        <dbReference type="ARBA" id="ARBA00022597"/>
    </source>
</evidence>
<keyword evidence="7" id="KW-0418">Kinase</keyword>
<keyword evidence="6" id="KW-0598">Phosphotransferase system</keyword>
<accession>A0A6L2R5M2</accession>
<keyword evidence="3" id="KW-0963">Cytoplasm</keyword>
<dbReference type="InterPro" id="IPR033887">
    <property type="entry name" value="PTS_IIA_man"/>
</dbReference>
<dbReference type="Pfam" id="PF03610">
    <property type="entry name" value="EIIA-man"/>
    <property type="match status" value="1"/>
</dbReference>
<dbReference type="EMBL" id="BLLL01000006">
    <property type="protein sequence ID" value="GFH62868.1"/>
    <property type="molecule type" value="Genomic_DNA"/>
</dbReference>
<dbReference type="GO" id="GO:0016301">
    <property type="term" value="F:kinase activity"/>
    <property type="evidence" value="ECO:0007669"/>
    <property type="project" value="UniProtKB-KW"/>
</dbReference>
<keyword evidence="4 9" id="KW-0762">Sugar transport</keyword>
<dbReference type="PROSITE" id="PS51096">
    <property type="entry name" value="PTS_EIIA_TYPE_4"/>
    <property type="match status" value="1"/>
</dbReference>
<evidence type="ECO:0000313" key="9">
    <source>
        <dbReference type="EMBL" id="GFH62868.1"/>
    </source>
</evidence>
<sequence length="147" mass="15654">MRQAMENTAQVGIIIVSHLDYGASILRTAEFILGPLSDCCSISVELSDQVADTVRRLDDAAKLLDKGAGVIILTDMFGGTPTNLALALLGKLNVEVVTGVNLPMLMKVFTERDKSLEEVARQAHEAGTKGIVVAGSMLRNKTKANEG</sequence>
<evidence type="ECO:0000256" key="1">
    <source>
        <dbReference type="ARBA" id="ARBA00004496"/>
    </source>
</evidence>
<dbReference type="GO" id="GO:0009401">
    <property type="term" value="P:phosphoenolpyruvate-dependent sugar phosphotransferase system"/>
    <property type="evidence" value="ECO:0007669"/>
    <property type="project" value="UniProtKB-KW"/>
</dbReference>
<dbReference type="AlphaFoldDB" id="A0A6L2R5M2"/>
<evidence type="ECO:0000256" key="3">
    <source>
        <dbReference type="ARBA" id="ARBA00022490"/>
    </source>
</evidence>
<keyword evidence="2" id="KW-0813">Transport</keyword>
<dbReference type="InterPro" id="IPR004701">
    <property type="entry name" value="PTS_EIIA_man-typ"/>
</dbReference>
<evidence type="ECO:0000313" key="10">
    <source>
        <dbReference type="Proteomes" id="UP000505077"/>
    </source>
</evidence>